<dbReference type="Pfam" id="PF00550">
    <property type="entry name" value="PP-binding"/>
    <property type="match status" value="1"/>
</dbReference>
<dbReference type="Pfam" id="PF00501">
    <property type="entry name" value="AMP-binding"/>
    <property type="match status" value="1"/>
</dbReference>
<dbReference type="Gene3D" id="3.40.50.150">
    <property type="entry name" value="Vaccinia Virus protein VP39"/>
    <property type="match status" value="1"/>
</dbReference>
<feature type="region of interest" description="Disordered" evidence="6">
    <location>
        <begin position="837"/>
        <end position="860"/>
    </location>
</feature>
<dbReference type="PROSITE" id="PS00455">
    <property type="entry name" value="AMP_BINDING"/>
    <property type="match status" value="1"/>
</dbReference>
<dbReference type="InterPro" id="IPR001242">
    <property type="entry name" value="Condensation_dom"/>
</dbReference>
<dbReference type="Gene3D" id="3.40.50.720">
    <property type="entry name" value="NAD(P)-binding Rossmann-like Domain"/>
    <property type="match status" value="1"/>
</dbReference>
<organism evidence="8">
    <name type="scientific">Metarhizium acridum</name>
    <dbReference type="NCBI Taxonomy" id="92637"/>
    <lineage>
        <taxon>Eukaryota</taxon>
        <taxon>Fungi</taxon>
        <taxon>Dikarya</taxon>
        <taxon>Ascomycota</taxon>
        <taxon>Pezizomycotina</taxon>
        <taxon>Sordariomycetes</taxon>
        <taxon>Hypocreomycetidae</taxon>
        <taxon>Hypocreales</taxon>
        <taxon>Clavicipitaceae</taxon>
        <taxon>Metarhizium</taxon>
    </lineage>
</organism>
<dbReference type="InterPro" id="IPR036291">
    <property type="entry name" value="NAD(P)-bd_dom_sf"/>
</dbReference>
<dbReference type="SUPFAM" id="SSF53335">
    <property type="entry name" value="S-adenosyl-L-methionine-dependent methyltransferases"/>
    <property type="match status" value="1"/>
</dbReference>
<dbReference type="GO" id="GO:0005737">
    <property type="term" value="C:cytoplasm"/>
    <property type="evidence" value="ECO:0007669"/>
    <property type="project" value="TreeGrafter"/>
</dbReference>
<name>A0A173G9E0_9HYPO</name>
<dbReference type="InterPro" id="IPR023213">
    <property type="entry name" value="CAT-like_dom_sf"/>
</dbReference>
<feature type="domain" description="Carrier" evidence="7">
    <location>
        <begin position="866"/>
        <end position="950"/>
    </location>
</feature>
<evidence type="ECO:0000313" key="8">
    <source>
        <dbReference type="EMBL" id="ANH22664.1"/>
    </source>
</evidence>
<evidence type="ECO:0000259" key="7">
    <source>
        <dbReference type="PROSITE" id="PS50075"/>
    </source>
</evidence>
<dbReference type="PANTHER" id="PTHR45527">
    <property type="entry name" value="NONRIBOSOMAL PEPTIDE SYNTHETASE"/>
    <property type="match status" value="1"/>
</dbReference>
<dbReference type="InterPro" id="IPR029063">
    <property type="entry name" value="SAM-dependent_MTases_sf"/>
</dbReference>
<dbReference type="CDD" id="cd05930">
    <property type="entry name" value="A_NRPS"/>
    <property type="match status" value="1"/>
</dbReference>
<keyword evidence="1" id="KW-0596">Phosphopantetheine</keyword>
<dbReference type="PROSITE" id="PS50075">
    <property type="entry name" value="CARRIER"/>
    <property type="match status" value="1"/>
</dbReference>
<dbReference type="InterPro" id="IPR009081">
    <property type="entry name" value="PP-bd_ACP"/>
</dbReference>
<dbReference type="Pfam" id="PF08659">
    <property type="entry name" value="KR"/>
    <property type="match status" value="1"/>
</dbReference>
<dbReference type="InterPro" id="IPR006162">
    <property type="entry name" value="Ppantetheine_attach_site"/>
</dbReference>
<dbReference type="PANTHER" id="PTHR45527:SF1">
    <property type="entry name" value="FATTY ACID SYNTHASE"/>
    <property type="match status" value="1"/>
</dbReference>
<dbReference type="GO" id="GO:0044550">
    <property type="term" value="P:secondary metabolite biosynthetic process"/>
    <property type="evidence" value="ECO:0007669"/>
    <property type="project" value="TreeGrafter"/>
</dbReference>
<dbReference type="Gene3D" id="3.30.559.10">
    <property type="entry name" value="Chloramphenicol acetyltransferase-like domain"/>
    <property type="match status" value="1"/>
</dbReference>
<proteinExistence type="inferred from homology"/>
<dbReference type="Pfam" id="PF00668">
    <property type="entry name" value="Condensation"/>
    <property type="match status" value="2"/>
</dbReference>
<dbReference type="Pfam" id="PF13489">
    <property type="entry name" value="Methyltransf_23"/>
    <property type="match status" value="1"/>
</dbReference>
<feature type="compositionally biased region" description="Polar residues" evidence="6">
    <location>
        <begin position="851"/>
        <end position="860"/>
    </location>
</feature>
<dbReference type="SMART" id="SM00823">
    <property type="entry name" value="PKS_PP"/>
    <property type="match status" value="1"/>
</dbReference>
<reference evidence="8" key="1">
    <citation type="journal article" date="2016" name="BMC Genomics">
        <title>Genome sequence and comparative analysis of clavicipitaceous insect-pathogenic fungus Aschersonia badia with Metarhizium spp.</title>
        <authorList>
            <person name="Agrawal Y."/>
            <person name="Narwani T."/>
            <person name="Subramanian S."/>
        </authorList>
    </citation>
    <scope>NUCLEOTIDE SEQUENCE</scope>
</reference>
<dbReference type="GO" id="GO:0016491">
    <property type="term" value="F:oxidoreductase activity"/>
    <property type="evidence" value="ECO:0007669"/>
    <property type="project" value="UniProtKB-KW"/>
</dbReference>
<evidence type="ECO:0000256" key="3">
    <source>
        <dbReference type="ARBA" id="ARBA00022598"/>
    </source>
</evidence>
<dbReference type="InterPro" id="IPR020806">
    <property type="entry name" value="PKS_PP-bd"/>
</dbReference>
<evidence type="ECO:0000256" key="4">
    <source>
        <dbReference type="ARBA" id="ARBA00023002"/>
    </source>
</evidence>
<evidence type="ECO:0000256" key="2">
    <source>
        <dbReference type="ARBA" id="ARBA00022553"/>
    </source>
</evidence>
<dbReference type="GO" id="GO:0031177">
    <property type="term" value="F:phosphopantetheine binding"/>
    <property type="evidence" value="ECO:0007669"/>
    <property type="project" value="InterPro"/>
</dbReference>
<evidence type="ECO:0000256" key="5">
    <source>
        <dbReference type="ARBA" id="ARBA00029454"/>
    </source>
</evidence>
<dbReference type="InterPro" id="IPR042099">
    <property type="entry name" value="ANL_N_sf"/>
</dbReference>
<dbReference type="InterPro" id="IPR045851">
    <property type="entry name" value="AMP-bd_C_sf"/>
</dbReference>
<dbReference type="PROSITE" id="PS00012">
    <property type="entry name" value="PHOSPHOPANTETHEINE"/>
    <property type="match status" value="1"/>
</dbReference>
<keyword evidence="4" id="KW-0560">Oxidoreductase</keyword>
<dbReference type="GO" id="GO:0043041">
    <property type="term" value="P:amino acid activation for nonribosomal peptide biosynthetic process"/>
    <property type="evidence" value="ECO:0007669"/>
    <property type="project" value="TreeGrafter"/>
</dbReference>
<dbReference type="SUPFAM" id="SSF52777">
    <property type="entry name" value="CoA-dependent acyltransferases"/>
    <property type="match status" value="2"/>
</dbReference>
<dbReference type="EMBL" id="KU202725">
    <property type="protein sequence ID" value="ANH22664.1"/>
    <property type="molecule type" value="Genomic_DNA"/>
</dbReference>
<evidence type="ECO:0000256" key="1">
    <source>
        <dbReference type="ARBA" id="ARBA00022450"/>
    </source>
</evidence>
<dbReference type="GO" id="GO:0016874">
    <property type="term" value="F:ligase activity"/>
    <property type="evidence" value="ECO:0007669"/>
    <property type="project" value="UniProtKB-KW"/>
</dbReference>
<keyword evidence="2" id="KW-0597">Phosphoprotein</keyword>
<dbReference type="InterPro" id="IPR000873">
    <property type="entry name" value="AMP-dep_synth/lig_dom"/>
</dbReference>
<dbReference type="SMART" id="SM00822">
    <property type="entry name" value="PKS_KR"/>
    <property type="match status" value="1"/>
</dbReference>
<feature type="non-terminal residue" evidence="8">
    <location>
        <position position="1894"/>
    </location>
</feature>
<dbReference type="InterPro" id="IPR020845">
    <property type="entry name" value="AMP-binding_CS"/>
</dbReference>
<dbReference type="SUPFAM" id="SSF56801">
    <property type="entry name" value="Acetyl-CoA synthetase-like"/>
    <property type="match status" value="1"/>
</dbReference>
<dbReference type="Gene3D" id="1.10.1200.10">
    <property type="entry name" value="ACP-like"/>
    <property type="match status" value="1"/>
</dbReference>
<accession>A0A173G9E0</accession>
<dbReference type="SUPFAM" id="SSF51735">
    <property type="entry name" value="NAD(P)-binding Rossmann-fold domains"/>
    <property type="match status" value="1"/>
</dbReference>
<dbReference type="InterPro" id="IPR036736">
    <property type="entry name" value="ACP-like_sf"/>
</dbReference>
<comment type="similarity">
    <text evidence="5">Belongs to the NRP synthetase family.</text>
</comment>
<evidence type="ECO:0000256" key="6">
    <source>
        <dbReference type="SAM" id="MobiDB-lite"/>
    </source>
</evidence>
<dbReference type="InterPro" id="IPR013968">
    <property type="entry name" value="PKS_KR"/>
</dbReference>
<keyword evidence="3" id="KW-0436">Ligase</keyword>
<dbReference type="Gene3D" id="3.40.50.12780">
    <property type="entry name" value="N-terminal domain of ligase-like"/>
    <property type="match status" value="1"/>
</dbReference>
<sequence>MVFKTLDVEGDLAAQGYLTHSYDTIIAVNVLHATRDLSTTLRNVRWLLKPGGYLLLNETTGSQSLRATFNFGGLEGWWLAEEEERRFSPLLSPVDWDMRLQDAGFLGADKIIHDIPNEPKQQTSLIVSQAVDAQRDPLSTTAALSPVQEPVLLIGGKTLATSKLIKEVQGLLHRQCRRNVKRVEHLEGLEAKKPTMGHECPELQLSHSQSEHVPRHLARHGRRNAPDSFPSLWLEAGTAPTIAARHLVEAMLRLREDTVLNGGDNIDNGDRHLLWSHEPEIDLLANGQMMIPRVKLDSPLNEAYNASARTITKTVDANRVRVQVVAGPDKMKLQSIADTTWINPASNAARAPVMAPSTENASIVDAEHTAVVNLNHDHLTPAVLLHAAACIDSLIKDKDHPTTPLYGAEKSLADLVSARLAQRGAHAYFASSSGDVSEDWLKIHPLCSKFSASKLIPFGVGAFIDCLGSAESASASNVLQSCLPRSCILRQLDAGLIKQASKDAATLRDDACSYAKTAKIPESSQHTNVVVIPAAELAGAHTHALRNKTYVTDWQTQDFLLVTIPSLETQGLFKADKTYLRLGAAGGLGTSICHWMLYNGAKHVIITSRNPQGDPGMLEAARLCGATVRVVQMDVCSRPSIDHVIDHIRGTMPPIAGVCNAAMVLSDKLFLDTNIDQFNSVLGPKVDGIKHLDSIFANESLDFFVVLGSLASIAKNVGQSNYHWANLLMESLVAQRRSRGLAASIIHIGYVCDAGYVARHSKVNPQNESKREDLRSTDLSETDVHYAFAQAVRGRNPKSTCGSHNIIMGIEPPTHPLDPTKRQAIWLSDPRLGHMVPPSSLQSQREEIEHTSATSSSVKQQVNKAQTENHAVSIVLKAFCNKLESTLLLPPGSIEEDNVQRPVIDLGIDSLVAVEIRTWLLRELGVEIPVVKILGGDTVAQLCASVVKLMARNKNKMAQVREVPQESPTLLLNLEGKATPKMDAAIEASAGVIEEFGARPDVIREAPMSPAQSRIWFLSKYMAESDAYSMVFHYRVHGHLSMMRFRHAMQTVTRHHECLPDLDKAYGMQALDKNATGSYLDWTEMQLLQDVSEALERPLAIWEAEFKTLPEALPPLPMALEAKEATVWSKSSARTNFVPSRRHVLLARLANTEDVCIGIVDANRRDARSAQMVACFVNMLPLRSRVSGKATLEDIARAAFRKALLAFAHGSVPLDKILDRVKAPRSTGATPLSQVAMNYRPNTTMAWDMTLGNECQMELSPYDIKNADSHFISVLISEIVGGGLGIELYCQKALYTLEGSQALPDSYLLVLESFTSAPAQRVDECVVYNPIEVDQAIKLGKGPEMDFGWPATMSERIMDMCHCTTLAANVHDAANAVLAAGCVVDSRIAVLCDPTVDAIVAMLAILHIGAVYVPLDSSLPRGRHSAMISSSKPELIVSQEATHERVQDLRRVVSVEWPGVECRIDKIWVSQERRSNLGEATVSEPRTIEPNSPAILLYTSGSTGIPKGVVLSQANFANHIALNSNILGLGRGQCVLQQSSLGFNMSLVQTICALANGGCLIIVPADAKRDPVELTSLICHHKVSLTIATPSEYLTRLQYGTKSLKQNTARRHVCLGGEPVSQQLKYEIRRLDLKDLTLTNCYGPTEITAAASFKAIHLGEHGEQIKDEWARYAVGKALPYYSLRILGPARLPLPVNHTSEICIGGSGVALEYLGSSEETLNKFILDEGQRFYCTGDKGRLLPDGTLLCFGRLEGDNQVKLRGLRIELEGVETALIHASGGLFHGAVASRRGDVLVAQVTLSPGERANNVGDEEITTILRQLTKVLPQHVVPAAIVILPQLPTNANGKLDRKAIAALPLPQRVLPKEGTSRIGPSSDFFLSGGNSLLLMKLQAAI</sequence>
<dbReference type="InterPro" id="IPR057326">
    <property type="entry name" value="KR_dom"/>
</dbReference>
<dbReference type="Gene3D" id="3.30.559.30">
    <property type="entry name" value="Nonribosomal peptide synthetase, condensation domain"/>
    <property type="match status" value="1"/>
</dbReference>
<protein>
    <recommendedName>
        <fullName evidence="7">Carrier domain-containing protein</fullName>
    </recommendedName>
</protein>
<dbReference type="SUPFAM" id="SSF47336">
    <property type="entry name" value="ACP-like"/>
    <property type="match status" value="1"/>
</dbReference>
<dbReference type="Gene3D" id="3.30.300.30">
    <property type="match status" value="1"/>
</dbReference>